<protein>
    <submittedName>
        <fullName evidence="4">Uncharacterized protein YbjT (DUF2867 family)</fullName>
    </submittedName>
</protein>
<gene>
    <name evidence="4" type="ORF">EDD80_102107</name>
</gene>
<organism evidence="4 5">
    <name type="scientific">Anseongella ginsenosidimutans</name>
    <dbReference type="NCBI Taxonomy" id="496056"/>
    <lineage>
        <taxon>Bacteria</taxon>
        <taxon>Pseudomonadati</taxon>
        <taxon>Bacteroidota</taxon>
        <taxon>Sphingobacteriia</taxon>
        <taxon>Sphingobacteriales</taxon>
        <taxon>Sphingobacteriaceae</taxon>
        <taxon>Anseongella</taxon>
    </lineage>
</organism>
<evidence type="ECO:0000256" key="2">
    <source>
        <dbReference type="ARBA" id="ARBA00023136"/>
    </source>
</evidence>
<dbReference type="InterPro" id="IPR001509">
    <property type="entry name" value="Epimerase_deHydtase"/>
</dbReference>
<dbReference type="Gene3D" id="3.40.50.720">
    <property type="entry name" value="NAD(P)-binding Rossmann-like Domain"/>
    <property type="match status" value="1"/>
</dbReference>
<dbReference type="GO" id="GO:0016020">
    <property type="term" value="C:membrane"/>
    <property type="evidence" value="ECO:0007669"/>
    <property type="project" value="UniProtKB-SubCell"/>
</dbReference>
<comment type="subcellular location">
    <subcellularLocation>
        <location evidence="1">Membrane</location>
    </subcellularLocation>
</comment>
<dbReference type="SUPFAM" id="SSF51735">
    <property type="entry name" value="NAD(P)-binding Rossmann-fold domains"/>
    <property type="match status" value="1"/>
</dbReference>
<dbReference type="OrthoDB" id="9798632at2"/>
<dbReference type="Proteomes" id="UP000295807">
    <property type="component" value="Unassembled WGS sequence"/>
</dbReference>
<dbReference type="RefSeq" id="WP_132128029.1">
    <property type="nucleotide sequence ID" value="NZ_CP042432.1"/>
</dbReference>
<accession>A0A4R3KU64</accession>
<dbReference type="InterPro" id="IPR036291">
    <property type="entry name" value="NAD(P)-bd_dom_sf"/>
</dbReference>
<dbReference type="PANTHER" id="PTHR14097">
    <property type="entry name" value="OXIDOREDUCTASE HTATIP2"/>
    <property type="match status" value="1"/>
</dbReference>
<dbReference type="Pfam" id="PF01370">
    <property type="entry name" value="Epimerase"/>
    <property type="match status" value="1"/>
</dbReference>
<name>A0A4R3KU64_9SPHI</name>
<dbReference type="PANTHER" id="PTHR14097:SF7">
    <property type="entry name" value="OXIDOREDUCTASE HTATIP2"/>
    <property type="match status" value="1"/>
</dbReference>
<dbReference type="EMBL" id="SMAD01000002">
    <property type="protein sequence ID" value="TCS88917.1"/>
    <property type="molecule type" value="Genomic_DNA"/>
</dbReference>
<evidence type="ECO:0000256" key="1">
    <source>
        <dbReference type="ARBA" id="ARBA00004370"/>
    </source>
</evidence>
<feature type="domain" description="NAD-dependent epimerase/dehydratase" evidence="3">
    <location>
        <begin position="4"/>
        <end position="200"/>
    </location>
</feature>
<keyword evidence="5" id="KW-1185">Reference proteome</keyword>
<comment type="caution">
    <text evidence="4">The sequence shown here is derived from an EMBL/GenBank/DDBJ whole genome shotgun (WGS) entry which is preliminary data.</text>
</comment>
<evidence type="ECO:0000313" key="5">
    <source>
        <dbReference type="Proteomes" id="UP000295807"/>
    </source>
</evidence>
<sequence>MSTVLLTGATGLVGRICLDLLLQDPYFKEVRVISRRPLYHEDPKLKEFITDFNNLESLAGEFEAEIVICCLGSTIKDAGSREQFMKIDHDYPVQIAQIAHRKGSRHFMVISSIGASKSSLFFYSRVKGMMEDNVKMLPYESISIFQPSLIDGERKEVRVMEQLSLKMSRPLGKLLQGSLKKYRPIAAQDIARAIIHAAKNNLPGIHYYTGDKIKDCSDRYSL</sequence>
<keyword evidence="2" id="KW-0472">Membrane</keyword>
<evidence type="ECO:0000259" key="3">
    <source>
        <dbReference type="Pfam" id="PF01370"/>
    </source>
</evidence>
<evidence type="ECO:0000313" key="4">
    <source>
        <dbReference type="EMBL" id="TCS88917.1"/>
    </source>
</evidence>
<dbReference type="AlphaFoldDB" id="A0A4R3KU64"/>
<reference evidence="4 5" key="1">
    <citation type="submission" date="2019-03" db="EMBL/GenBank/DDBJ databases">
        <title>Genomic Encyclopedia of Type Strains, Phase IV (KMG-IV): sequencing the most valuable type-strain genomes for metagenomic binning, comparative biology and taxonomic classification.</title>
        <authorList>
            <person name="Goeker M."/>
        </authorList>
    </citation>
    <scope>NUCLEOTIDE SEQUENCE [LARGE SCALE GENOMIC DNA]</scope>
    <source>
        <strain evidence="4 5">DSM 21100</strain>
    </source>
</reference>
<proteinExistence type="predicted"/>